<name>W9H6C8_9PROT</name>
<dbReference type="OrthoDB" id="4763248at2"/>
<dbReference type="PIRSF" id="PIRSF000350">
    <property type="entry name" value="Mercury_reductase_MerA"/>
    <property type="match status" value="1"/>
</dbReference>
<keyword evidence="9" id="KW-1185">Reference proteome</keyword>
<dbReference type="Pfam" id="PF02852">
    <property type="entry name" value="Pyr_redox_dim"/>
    <property type="match status" value="1"/>
</dbReference>
<dbReference type="InterPro" id="IPR001100">
    <property type="entry name" value="Pyr_nuc-diS_OxRdtase"/>
</dbReference>
<feature type="domain" description="FAD/NAD(P)-binding" evidence="7">
    <location>
        <begin position="5"/>
        <end position="319"/>
    </location>
</feature>
<dbReference type="PANTHER" id="PTHR43014">
    <property type="entry name" value="MERCURIC REDUCTASE"/>
    <property type="match status" value="1"/>
</dbReference>
<keyword evidence="2" id="KW-0285">Flavoprotein</keyword>
<dbReference type="InterPro" id="IPR036188">
    <property type="entry name" value="FAD/NAD-bd_sf"/>
</dbReference>
<evidence type="ECO:0000256" key="1">
    <source>
        <dbReference type="ARBA" id="ARBA00007532"/>
    </source>
</evidence>
<dbReference type="AlphaFoldDB" id="W9H6C8"/>
<comment type="cofactor">
    <cofactor evidence="4">
        <name>FAD</name>
        <dbReference type="ChEBI" id="CHEBI:57692"/>
    </cofactor>
    <text evidence="4">Binds 1 FAD per subunit.</text>
</comment>
<organism evidence="8 9">
    <name type="scientific">Skermanella stibiiresistens SB22</name>
    <dbReference type="NCBI Taxonomy" id="1385369"/>
    <lineage>
        <taxon>Bacteria</taxon>
        <taxon>Pseudomonadati</taxon>
        <taxon>Pseudomonadota</taxon>
        <taxon>Alphaproteobacteria</taxon>
        <taxon>Rhodospirillales</taxon>
        <taxon>Azospirillaceae</taxon>
        <taxon>Skermanella</taxon>
    </lineage>
</organism>
<dbReference type="GO" id="GO:0000166">
    <property type="term" value="F:nucleotide binding"/>
    <property type="evidence" value="ECO:0007669"/>
    <property type="project" value="UniProtKB-KW"/>
</dbReference>
<dbReference type="STRING" id="1385369.N825_06325"/>
<sequence>MTQSFDIVVVGTGVAGTAIARGCRAAGLSVAIVDELPYGGTCQLRGCDPKKVLRAAVEPVSGMEQLEELGIFGAPVTPDWRSMMAFKRRFTDPVTPGKEAAFAEAGIAKFHGTARFADPDTLMVGDTVLKGGHFALAAGSRPADLPIDGAELLLHSDGFMALDTLPRRIVLVGGGYIAMEFAHIAVRAGAEVTMLQRGERLLDGFDPDLVDLLVERTHDMPVDIRVGTAATAIERVGEGYRVHADQEGRALRFESDLVVHAAGRAPNLDGLDLQAGGVAFGKRGIEVDDHLRSVSNPRVFAAGDAAASGMPLTPKASHDAAVVVANLTRGGHSRRVDYTAMPSVVFSLPPLARVGLLEEEALHQGLGFRVNHAVTDGWFSAKRLNETCSGHKVLIEEGTGRILGAHLVGPHADEVINLFALAIRHGITAEGLAETPYSYPTSGSDVASMV</sequence>
<keyword evidence="3 4" id="KW-0274">FAD</keyword>
<dbReference type="InterPro" id="IPR004099">
    <property type="entry name" value="Pyr_nucl-diS_OxRdtase_dimer"/>
</dbReference>
<keyword evidence="4" id="KW-0520">NAD</keyword>
<dbReference type="PANTHER" id="PTHR43014:SF5">
    <property type="entry name" value="GLUTATHIONE REDUCTASE (NADPH)"/>
    <property type="match status" value="1"/>
</dbReference>
<feature type="binding site" evidence="4">
    <location>
        <position position="304"/>
    </location>
    <ligand>
        <name>FAD</name>
        <dbReference type="ChEBI" id="CHEBI:57692"/>
    </ligand>
</feature>
<feature type="binding site" evidence="4">
    <location>
        <position position="51"/>
    </location>
    <ligand>
        <name>FAD</name>
        <dbReference type="ChEBI" id="CHEBI:57692"/>
    </ligand>
</feature>
<comment type="caution">
    <text evidence="8">The sequence shown here is derived from an EMBL/GenBank/DDBJ whole genome shotgun (WGS) entry which is preliminary data.</text>
</comment>
<evidence type="ECO:0000256" key="2">
    <source>
        <dbReference type="ARBA" id="ARBA00022630"/>
    </source>
</evidence>
<dbReference type="PRINTS" id="PR00411">
    <property type="entry name" value="PNDRDTASEI"/>
</dbReference>
<dbReference type="Gene3D" id="3.50.50.60">
    <property type="entry name" value="FAD/NAD(P)-binding domain"/>
    <property type="match status" value="2"/>
</dbReference>
<feature type="binding site" evidence="4">
    <location>
        <begin position="173"/>
        <end position="180"/>
    </location>
    <ligand>
        <name>NAD(+)</name>
        <dbReference type="ChEBI" id="CHEBI:57540"/>
    </ligand>
</feature>
<dbReference type="EMBL" id="AVFL01000012">
    <property type="protein sequence ID" value="EWY39318.1"/>
    <property type="molecule type" value="Genomic_DNA"/>
</dbReference>
<dbReference type="InterPro" id="IPR016156">
    <property type="entry name" value="FAD/NAD-linked_Rdtase_dimer_sf"/>
</dbReference>
<dbReference type="RefSeq" id="WP_037454377.1">
    <property type="nucleotide sequence ID" value="NZ_AVFL01000012.1"/>
</dbReference>
<dbReference type="GO" id="GO:0016491">
    <property type="term" value="F:oxidoreductase activity"/>
    <property type="evidence" value="ECO:0007669"/>
    <property type="project" value="InterPro"/>
</dbReference>
<evidence type="ECO:0000256" key="4">
    <source>
        <dbReference type="PIRSR" id="PIRSR000350-3"/>
    </source>
</evidence>
<evidence type="ECO:0000313" key="8">
    <source>
        <dbReference type="EMBL" id="EWY39318.1"/>
    </source>
</evidence>
<proteinExistence type="inferred from homology"/>
<dbReference type="PRINTS" id="PR00368">
    <property type="entry name" value="FADPNR"/>
</dbReference>
<evidence type="ECO:0000256" key="5">
    <source>
        <dbReference type="PIRSR" id="PIRSR000350-4"/>
    </source>
</evidence>
<accession>W9H6C8</accession>
<feature type="domain" description="Pyridine nucleotide-disulphide oxidoreductase dimerisation" evidence="6">
    <location>
        <begin position="341"/>
        <end position="444"/>
    </location>
</feature>
<dbReference type="InterPro" id="IPR023753">
    <property type="entry name" value="FAD/NAD-binding_dom"/>
</dbReference>
<dbReference type="SUPFAM" id="SSF55424">
    <property type="entry name" value="FAD/NAD-linked reductases, dimerisation (C-terminal) domain"/>
    <property type="match status" value="1"/>
</dbReference>
<protein>
    <submittedName>
        <fullName evidence="8">Pyridine nucleotide-disulfide oxidoreductase</fullName>
    </submittedName>
</protein>
<feature type="binding site" evidence="4">
    <location>
        <position position="263"/>
    </location>
    <ligand>
        <name>NAD(+)</name>
        <dbReference type="ChEBI" id="CHEBI:57540"/>
    </ligand>
</feature>
<dbReference type="PATRIC" id="fig|1385369.3.peg.3463"/>
<evidence type="ECO:0000259" key="6">
    <source>
        <dbReference type="Pfam" id="PF02852"/>
    </source>
</evidence>
<gene>
    <name evidence="8" type="ORF">N825_06325</name>
</gene>
<evidence type="ECO:0000313" key="9">
    <source>
        <dbReference type="Proteomes" id="UP000019486"/>
    </source>
</evidence>
<dbReference type="Gene3D" id="3.30.390.30">
    <property type="match status" value="1"/>
</dbReference>
<evidence type="ECO:0000259" key="7">
    <source>
        <dbReference type="Pfam" id="PF07992"/>
    </source>
</evidence>
<evidence type="ECO:0000256" key="3">
    <source>
        <dbReference type="ARBA" id="ARBA00022827"/>
    </source>
</evidence>
<dbReference type="SUPFAM" id="SSF51905">
    <property type="entry name" value="FAD/NAD(P)-binding domain"/>
    <property type="match status" value="1"/>
</dbReference>
<dbReference type="Proteomes" id="UP000019486">
    <property type="component" value="Unassembled WGS sequence"/>
</dbReference>
<reference evidence="8 9" key="1">
    <citation type="submission" date="2013-08" db="EMBL/GenBank/DDBJ databases">
        <title>The genome sequence of Skermanella stibiiresistens.</title>
        <authorList>
            <person name="Zhu W."/>
            <person name="Wang G."/>
        </authorList>
    </citation>
    <scope>NUCLEOTIDE SEQUENCE [LARGE SCALE GENOMIC DNA]</scope>
    <source>
        <strain evidence="8 9">SB22</strain>
    </source>
</reference>
<feature type="disulfide bond" description="Redox-active" evidence="5">
    <location>
        <begin position="42"/>
        <end position="47"/>
    </location>
</feature>
<dbReference type="Pfam" id="PF07992">
    <property type="entry name" value="Pyr_redox_2"/>
    <property type="match status" value="1"/>
</dbReference>
<comment type="similarity">
    <text evidence="1">Belongs to the class-I pyridine nucleotide-disulfide oxidoreductase family.</text>
</comment>
<keyword evidence="4" id="KW-0547">Nucleotide-binding</keyword>